<evidence type="ECO:0000256" key="8">
    <source>
        <dbReference type="ARBA" id="ARBA00029996"/>
    </source>
</evidence>
<dbReference type="PANTHER" id="PTHR42885:SF1">
    <property type="entry name" value="THREONINE-PHOSPHATE DECARBOXYLASE"/>
    <property type="match status" value="1"/>
</dbReference>
<accession>G5IZJ1</accession>
<dbReference type="UniPathway" id="UPA00148"/>
<dbReference type="GO" id="GO:0048472">
    <property type="term" value="F:threonine-phosphate decarboxylase activity"/>
    <property type="evidence" value="ECO:0007669"/>
    <property type="project" value="UniProtKB-EC"/>
</dbReference>
<sequence>MKQPIHGGNLVWAAEQIGCPVSSILDFSASINPLGPPQSVLTAIQWALSTVQHYPDPNYTELRQALSEWHQLPSEWILPGNGAAELLTWAGCELARQKETYVMIPGFKDYWRGLQAFGANIIPVSFPWQSSDALKCVYNVGENDAGIIINNPHNPTGKLFTRETLLPLLERFSLVVVDEAFMDFVDPAQEESLISVIADYPNLIIVRSLTKFYSLPGLRLGYAIAHPQRIQKWKSWRDPWPVNSLAVQAAIAAIKDKEFTEQTREWLSVSRQQLLTGLSQIKGLNTFPNYVNFILVETEIPGSQLQQKLLQKYHILIRDCLSFETLGDRYFRIAVRTSEDNNKLLEGLSDICG</sequence>
<dbReference type="EMBL" id="AESD01000117">
    <property type="protein sequence ID" value="EHJ14634.1"/>
    <property type="molecule type" value="Genomic_DNA"/>
</dbReference>
<evidence type="ECO:0000256" key="2">
    <source>
        <dbReference type="ARBA" id="ARBA00003444"/>
    </source>
</evidence>
<dbReference type="InterPro" id="IPR015421">
    <property type="entry name" value="PyrdxlP-dep_Trfase_major"/>
</dbReference>
<dbReference type="Gene3D" id="3.40.640.10">
    <property type="entry name" value="Type I PLP-dependent aspartate aminotransferase-like (Major domain)"/>
    <property type="match status" value="1"/>
</dbReference>
<gene>
    <name evidence="11" type="ORF">CWATWH0003_0682</name>
</gene>
<dbReference type="Gene3D" id="3.90.1150.10">
    <property type="entry name" value="Aspartate Aminotransferase, domain 1"/>
    <property type="match status" value="1"/>
</dbReference>
<dbReference type="InterPro" id="IPR015424">
    <property type="entry name" value="PyrdxlP-dep_Trfase"/>
</dbReference>
<proteinExistence type="predicted"/>
<dbReference type="RefSeq" id="WP_007309269.1">
    <property type="nucleotide sequence ID" value="NZ_AESD01000117.1"/>
</dbReference>
<dbReference type="PATRIC" id="fig|423471.3.peg.622"/>
<reference evidence="11 12" key="1">
    <citation type="journal article" date="2011" name="Front. Microbiol.">
        <title>Two Strains of Crocosphaera watsonii with Highly Conserved Genomes are Distinguished by Strain-Specific Features.</title>
        <authorList>
            <person name="Bench S.R."/>
            <person name="Ilikchyan I.N."/>
            <person name="Tripp H.J."/>
            <person name="Zehr J.P."/>
        </authorList>
    </citation>
    <scope>NUCLEOTIDE SEQUENCE [LARGE SCALE GENOMIC DNA]</scope>
    <source>
        <strain evidence="11 12">WH 0003</strain>
    </source>
</reference>
<keyword evidence="5" id="KW-0169">Cobalamin biosynthesis</keyword>
<comment type="catalytic activity">
    <reaction evidence="9">
        <text>O-phospho-L-threonine + H(+) = (R)-1-aminopropan-2-yl phosphate + CO2</text>
        <dbReference type="Rhea" id="RHEA:11492"/>
        <dbReference type="ChEBI" id="CHEBI:15378"/>
        <dbReference type="ChEBI" id="CHEBI:16526"/>
        <dbReference type="ChEBI" id="CHEBI:58563"/>
        <dbReference type="ChEBI" id="CHEBI:58675"/>
        <dbReference type="EC" id="4.1.1.81"/>
    </reaction>
</comment>
<feature type="domain" description="Aminotransferase class I/classII large" evidence="10">
    <location>
        <begin position="24"/>
        <end position="347"/>
    </location>
</feature>
<dbReference type="GO" id="GO:0009236">
    <property type="term" value="P:cobalamin biosynthetic process"/>
    <property type="evidence" value="ECO:0007669"/>
    <property type="project" value="UniProtKB-UniPathway"/>
</dbReference>
<evidence type="ECO:0000256" key="4">
    <source>
        <dbReference type="ARBA" id="ARBA00012285"/>
    </source>
</evidence>
<name>G5IZJ1_CROWT</name>
<evidence type="ECO:0000256" key="5">
    <source>
        <dbReference type="ARBA" id="ARBA00022573"/>
    </source>
</evidence>
<keyword evidence="7 11" id="KW-0456">Lyase</keyword>
<dbReference type="InterPro" id="IPR004838">
    <property type="entry name" value="NHTrfase_class1_PyrdxlP-BS"/>
</dbReference>
<keyword evidence="6" id="KW-0663">Pyridoxal phosphate</keyword>
<dbReference type="GO" id="GO:0030170">
    <property type="term" value="F:pyridoxal phosphate binding"/>
    <property type="evidence" value="ECO:0007669"/>
    <property type="project" value="InterPro"/>
</dbReference>
<dbReference type="InterPro" id="IPR005860">
    <property type="entry name" value="CobD"/>
</dbReference>
<evidence type="ECO:0000256" key="3">
    <source>
        <dbReference type="ARBA" id="ARBA00004953"/>
    </source>
</evidence>
<dbReference type="AlphaFoldDB" id="G5IZJ1"/>
<evidence type="ECO:0000259" key="10">
    <source>
        <dbReference type="Pfam" id="PF00155"/>
    </source>
</evidence>
<protein>
    <recommendedName>
        <fullName evidence="4">threonine-phosphate decarboxylase</fullName>
        <ecNumber evidence="4">4.1.1.81</ecNumber>
    </recommendedName>
    <alternativeName>
        <fullName evidence="8">L-threonine-O-3-phosphate decarboxylase</fullName>
    </alternativeName>
</protein>
<organism evidence="11 12">
    <name type="scientific">Crocosphaera watsonii WH 0003</name>
    <dbReference type="NCBI Taxonomy" id="423471"/>
    <lineage>
        <taxon>Bacteria</taxon>
        <taxon>Bacillati</taxon>
        <taxon>Cyanobacteriota</taxon>
        <taxon>Cyanophyceae</taxon>
        <taxon>Oscillatoriophycideae</taxon>
        <taxon>Chroococcales</taxon>
        <taxon>Aphanothecaceae</taxon>
        <taxon>Crocosphaera</taxon>
    </lineage>
</organism>
<dbReference type="Proteomes" id="UP000003477">
    <property type="component" value="Unassembled WGS sequence"/>
</dbReference>
<dbReference type="InterPro" id="IPR004839">
    <property type="entry name" value="Aminotransferase_I/II_large"/>
</dbReference>
<comment type="pathway">
    <text evidence="3">Cofactor biosynthesis; adenosylcobalamin biosynthesis.</text>
</comment>
<evidence type="ECO:0000313" key="12">
    <source>
        <dbReference type="Proteomes" id="UP000003477"/>
    </source>
</evidence>
<dbReference type="CDD" id="cd00609">
    <property type="entry name" value="AAT_like"/>
    <property type="match status" value="1"/>
</dbReference>
<dbReference type="GeneID" id="88764582"/>
<evidence type="ECO:0000313" key="11">
    <source>
        <dbReference type="EMBL" id="EHJ14634.1"/>
    </source>
</evidence>
<dbReference type="PROSITE" id="PS00105">
    <property type="entry name" value="AA_TRANSFER_CLASS_1"/>
    <property type="match status" value="1"/>
</dbReference>
<evidence type="ECO:0000256" key="7">
    <source>
        <dbReference type="ARBA" id="ARBA00023239"/>
    </source>
</evidence>
<comment type="cofactor">
    <cofactor evidence="1">
        <name>pyridoxal 5'-phosphate</name>
        <dbReference type="ChEBI" id="CHEBI:597326"/>
    </cofactor>
</comment>
<comment type="function">
    <text evidence="2">Decarboxylates L-threonine-O-3-phosphate to yield (R)-1-amino-2-propanol O-2-phosphate, the precursor for the linkage between the nucleotide loop and the corrin ring in cobalamin.</text>
</comment>
<evidence type="ECO:0000256" key="6">
    <source>
        <dbReference type="ARBA" id="ARBA00022898"/>
    </source>
</evidence>
<dbReference type="Pfam" id="PF00155">
    <property type="entry name" value="Aminotran_1_2"/>
    <property type="match status" value="1"/>
</dbReference>
<dbReference type="InterPro" id="IPR015422">
    <property type="entry name" value="PyrdxlP-dep_Trfase_small"/>
</dbReference>
<dbReference type="EC" id="4.1.1.81" evidence="4"/>
<comment type="caution">
    <text evidence="11">The sequence shown here is derived from an EMBL/GenBank/DDBJ whole genome shotgun (WGS) entry which is preliminary data.</text>
</comment>
<evidence type="ECO:0000256" key="9">
    <source>
        <dbReference type="ARBA" id="ARBA00048531"/>
    </source>
</evidence>
<dbReference type="NCBIfam" id="TIGR01140">
    <property type="entry name" value="L_thr_O3P_dcar"/>
    <property type="match status" value="1"/>
</dbReference>
<dbReference type="PANTHER" id="PTHR42885">
    <property type="entry name" value="HISTIDINOL-PHOSPHATE AMINOTRANSFERASE-RELATED"/>
    <property type="match status" value="1"/>
</dbReference>
<dbReference type="SUPFAM" id="SSF53383">
    <property type="entry name" value="PLP-dependent transferases"/>
    <property type="match status" value="1"/>
</dbReference>
<evidence type="ECO:0000256" key="1">
    <source>
        <dbReference type="ARBA" id="ARBA00001933"/>
    </source>
</evidence>